<organism evidence="1 2">
    <name type="scientific">Rhizobium etli (strain CIAT 652)</name>
    <dbReference type="NCBI Taxonomy" id="491916"/>
    <lineage>
        <taxon>Bacteria</taxon>
        <taxon>Pseudomonadati</taxon>
        <taxon>Pseudomonadota</taxon>
        <taxon>Alphaproteobacteria</taxon>
        <taxon>Hyphomicrobiales</taxon>
        <taxon>Rhizobiaceae</taxon>
        <taxon>Rhizobium/Agrobacterium group</taxon>
        <taxon>Rhizobium</taxon>
    </lineage>
</organism>
<dbReference type="Proteomes" id="UP000008817">
    <property type="component" value="Chromosome"/>
</dbReference>
<evidence type="ECO:0000313" key="1">
    <source>
        <dbReference type="EMBL" id="ACE89842.1"/>
    </source>
</evidence>
<proteinExistence type="predicted"/>
<evidence type="ECO:0000313" key="2">
    <source>
        <dbReference type="Proteomes" id="UP000008817"/>
    </source>
</evidence>
<gene>
    <name evidence="1" type="ordered locus">RHECIAT_CH0000855</name>
</gene>
<accession>B3PQJ6</accession>
<protein>
    <submittedName>
        <fullName evidence="1">Uncharacterized protein</fullName>
    </submittedName>
</protein>
<dbReference type="AlphaFoldDB" id="B3PQJ6"/>
<dbReference type="EMBL" id="CP001074">
    <property type="protein sequence ID" value="ACE89842.1"/>
    <property type="molecule type" value="Genomic_DNA"/>
</dbReference>
<dbReference type="KEGG" id="rec:RHECIAT_CH0000855"/>
<reference evidence="1 2" key="1">
    <citation type="submission" date="2008-04" db="EMBL/GenBank/DDBJ databases">
        <title>Genome diversity and DNA divergence of Rhizobium etli.</title>
        <authorList>
            <person name="Gonzalez V."/>
            <person name="Acosta J.L."/>
            <person name="Santamaria R.I."/>
            <person name="Bustos P."/>
            <person name="Hernandez-Gonzalez I.L."/>
            <person name="Fernandez J.L."/>
            <person name="Diaz R."/>
            <person name="Flores M."/>
            <person name="Mora J."/>
            <person name="Palacios R."/>
            <person name="Davila G."/>
        </authorList>
    </citation>
    <scope>NUCLEOTIDE SEQUENCE [LARGE SCALE GENOMIC DNA]</scope>
    <source>
        <strain evidence="1 2">CIAT 652</strain>
    </source>
</reference>
<name>B3PQJ6_RHIE6</name>
<dbReference type="HOGENOM" id="CLU_1433408_0_0_5"/>
<sequence length="189" mass="21463">MRELSGLLLVVVMGGVAYGYWDAYAEKPIDVPVTARVVTPWSVYFDSAWLGEDNGQIYLKVFWEQPKDPSRRVSSIRVSGDVLDNGQNVTSFSAPCQRAHSTWLADAKWTYQGMESTDLLCFVKLDYINKPDTPDKSLNMDTAEAKIANMRLSYTADVKAVRRPMRYVTWINEQAVKIRDALTAPFQRQ</sequence>